<organism evidence="1 2">
    <name type="scientific">Linum tenue</name>
    <dbReference type="NCBI Taxonomy" id="586396"/>
    <lineage>
        <taxon>Eukaryota</taxon>
        <taxon>Viridiplantae</taxon>
        <taxon>Streptophyta</taxon>
        <taxon>Embryophyta</taxon>
        <taxon>Tracheophyta</taxon>
        <taxon>Spermatophyta</taxon>
        <taxon>Magnoliopsida</taxon>
        <taxon>eudicotyledons</taxon>
        <taxon>Gunneridae</taxon>
        <taxon>Pentapetalae</taxon>
        <taxon>rosids</taxon>
        <taxon>fabids</taxon>
        <taxon>Malpighiales</taxon>
        <taxon>Linaceae</taxon>
        <taxon>Linum</taxon>
    </lineage>
</organism>
<name>A0AAV0KQR4_9ROSI</name>
<comment type="caution">
    <text evidence="1">The sequence shown here is derived from an EMBL/GenBank/DDBJ whole genome shotgun (WGS) entry which is preliminary data.</text>
</comment>
<keyword evidence="2" id="KW-1185">Reference proteome</keyword>
<sequence>MLRSKSLRGTKRCLILMFVRCREDNLSRGR</sequence>
<dbReference type="EMBL" id="CAMGYJ010000005">
    <property type="protein sequence ID" value="CAI0423269.1"/>
    <property type="molecule type" value="Genomic_DNA"/>
</dbReference>
<gene>
    <name evidence="1" type="ORF">LITE_LOCUS19450</name>
</gene>
<dbReference type="Proteomes" id="UP001154282">
    <property type="component" value="Unassembled WGS sequence"/>
</dbReference>
<protein>
    <submittedName>
        <fullName evidence="1">Uncharacterized protein</fullName>
    </submittedName>
</protein>
<proteinExistence type="predicted"/>
<dbReference type="AlphaFoldDB" id="A0AAV0KQR4"/>
<accession>A0AAV0KQR4</accession>
<evidence type="ECO:0000313" key="2">
    <source>
        <dbReference type="Proteomes" id="UP001154282"/>
    </source>
</evidence>
<evidence type="ECO:0000313" key="1">
    <source>
        <dbReference type="EMBL" id="CAI0423269.1"/>
    </source>
</evidence>
<reference evidence="1" key="1">
    <citation type="submission" date="2022-08" db="EMBL/GenBank/DDBJ databases">
        <authorList>
            <person name="Gutierrez-Valencia J."/>
        </authorList>
    </citation>
    <scope>NUCLEOTIDE SEQUENCE</scope>
</reference>